<evidence type="ECO:0000313" key="7">
    <source>
        <dbReference type="EMBL" id="KRM19139.1"/>
    </source>
</evidence>
<keyword evidence="8" id="KW-1185">Reference proteome</keyword>
<dbReference type="InterPro" id="IPR009061">
    <property type="entry name" value="DNA-bd_dom_put_sf"/>
</dbReference>
<dbReference type="SMART" id="SM00422">
    <property type="entry name" value="HTH_MERR"/>
    <property type="match status" value="1"/>
</dbReference>
<sequence length="155" mass="18807">MGSENMHYSISEIAKMTGLSTYTLRYYETEGILYNVRRDEKGRRYYTEENLGWLEMIECLKKTGLTLKEIKENVNLFSDLKNNYEQRVELFERQQKILEDRLKHLQQSIELTKFKQWYYKNLGTIVSIDDPKRHQKMEEYYRKNILNQSEPDTNN</sequence>
<dbReference type="PROSITE" id="PS00552">
    <property type="entry name" value="HTH_MERR_1"/>
    <property type="match status" value="1"/>
</dbReference>
<dbReference type="AlphaFoldDB" id="A0A0R1WVX2"/>
<protein>
    <recommendedName>
        <fullName evidence="6">HTH merR-type domain-containing protein</fullName>
    </recommendedName>
</protein>
<dbReference type="GO" id="GO:0003700">
    <property type="term" value="F:DNA-binding transcription factor activity"/>
    <property type="evidence" value="ECO:0007669"/>
    <property type="project" value="InterPro"/>
</dbReference>
<evidence type="ECO:0000256" key="4">
    <source>
        <dbReference type="ARBA" id="ARBA00023163"/>
    </source>
</evidence>
<dbReference type="PATRIC" id="fig|1423755.3.peg.479"/>
<feature type="domain" description="HTH merR-type" evidence="6">
    <location>
        <begin position="7"/>
        <end position="76"/>
    </location>
</feature>
<keyword evidence="5" id="KW-0175">Coiled coil</keyword>
<feature type="coiled-coil region" evidence="5">
    <location>
        <begin position="67"/>
        <end position="108"/>
    </location>
</feature>
<dbReference type="InterPro" id="IPR000551">
    <property type="entry name" value="MerR-type_HTH_dom"/>
</dbReference>
<dbReference type="eggNOG" id="COG0789">
    <property type="taxonomic scope" value="Bacteria"/>
</dbReference>
<name>A0A0R1WVX2_9LACO</name>
<organism evidence="7 8">
    <name type="scientific">Ligilactobacillus hayakitensis DSM 18933 = JCM 14209</name>
    <dbReference type="NCBI Taxonomy" id="1423755"/>
    <lineage>
        <taxon>Bacteria</taxon>
        <taxon>Bacillati</taxon>
        <taxon>Bacillota</taxon>
        <taxon>Bacilli</taxon>
        <taxon>Lactobacillales</taxon>
        <taxon>Lactobacillaceae</taxon>
        <taxon>Ligilactobacillus</taxon>
    </lineage>
</organism>
<proteinExistence type="predicted"/>
<dbReference type="EMBL" id="AZGD01000087">
    <property type="protein sequence ID" value="KRM19139.1"/>
    <property type="molecule type" value="Genomic_DNA"/>
</dbReference>
<evidence type="ECO:0000313" key="8">
    <source>
        <dbReference type="Proteomes" id="UP000051054"/>
    </source>
</evidence>
<dbReference type="SUPFAM" id="SSF46955">
    <property type="entry name" value="Putative DNA-binding domain"/>
    <property type="match status" value="1"/>
</dbReference>
<keyword evidence="3" id="KW-0238">DNA-binding</keyword>
<dbReference type="PRINTS" id="PR00040">
    <property type="entry name" value="HTHMERR"/>
</dbReference>
<accession>A0A0R1WVX2</accession>
<dbReference type="PANTHER" id="PTHR30204">
    <property type="entry name" value="REDOX-CYCLING DRUG-SENSING TRANSCRIPTIONAL ACTIVATOR SOXR"/>
    <property type="match status" value="1"/>
</dbReference>
<keyword evidence="4" id="KW-0804">Transcription</keyword>
<gene>
    <name evidence="7" type="ORF">FC40_GL000432</name>
</gene>
<dbReference type="CDD" id="cd01109">
    <property type="entry name" value="HTH_YyaN"/>
    <property type="match status" value="1"/>
</dbReference>
<evidence type="ECO:0000256" key="1">
    <source>
        <dbReference type="ARBA" id="ARBA00022491"/>
    </source>
</evidence>
<dbReference type="Gene3D" id="1.10.1660.10">
    <property type="match status" value="1"/>
</dbReference>
<dbReference type="Proteomes" id="UP000051054">
    <property type="component" value="Unassembled WGS sequence"/>
</dbReference>
<reference evidence="7 8" key="1">
    <citation type="journal article" date="2015" name="Genome Announc.">
        <title>Expanding the biotechnology potential of lactobacilli through comparative genomics of 213 strains and associated genera.</title>
        <authorList>
            <person name="Sun Z."/>
            <person name="Harris H.M."/>
            <person name="McCann A."/>
            <person name="Guo C."/>
            <person name="Argimon S."/>
            <person name="Zhang W."/>
            <person name="Yang X."/>
            <person name="Jeffery I.B."/>
            <person name="Cooney J.C."/>
            <person name="Kagawa T.F."/>
            <person name="Liu W."/>
            <person name="Song Y."/>
            <person name="Salvetti E."/>
            <person name="Wrobel A."/>
            <person name="Rasinkangas P."/>
            <person name="Parkhill J."/>
            <person name="Rea M.C."/>
            <person name="O'Sullivan O."/>
            <person name="Ritari J."/>
            <person name="Douillard F.P."/>
            <person name="Paul Ross R."/>
            <person name="Yang R."/>
            <person name="Briner A.E."/>
            <person name="Felis G.E."/>
            <person name="de Vos W.M."/>
            <person name="Barrangou R."/>
            <person name="Klaenhammer T.R."/>
            <person name="Caufield P.W."/>
            <person name="Cui Y."/>
            <person name="Zhang H."/>
            <person name="O'Toole P.W."/>
        </authorList>
    </citation>
    <scope>NUCLEOTIDE SEQUENCE [LARGE SCALE GENOMIC DNA]</scope>
    <source>
        <strain evidence="7 8">DSM 18933</strain>
    </source>
</reference>
<dbReference type="GO" id="GO:0003677">
    <property type="term" value="F:DNA binding"/>
    <property type="evidence" value="ECO:0007669"/>
    <property type="project" value="UniProtKB-KW"/>
</dbReference>
<comment type="caution">
    <text evidence="7">The sequence shown here is derived from an EMBL/GenBank/DDBJ whole genome shotgun (WGS) entry which is preliminary data.</text>
</comment>
<evidence type="ECO:0000256" key="2">
    <source>
        <dbReference type="ARBA" id="ARBA00023015"/>
    </source>
</evidence>
<evidence type="ECO:0000256" key="3">
    <source>
        <dbReference type="ARBA" id="ARBA00023125"/>
    </source>
</evidence>
<dbReference type="InterPro" id="IPR047057">
    <property type="entry name" value="MerR_fam"/>
</dbReference>
<keyword evidence="2" id="KW-0805">Transcription regulation</keyword>
<keyword evidence="1" id="KW-0678">Repressor</keyword>
<dbReference type="PROSITE" id="PS50937">
    <property type="entry name" value="HTH_MERR_2"/>
    <property type="match status" value="1"/>
</dbReference>
<evidence type="ECO:0000256" key="5">
    <source>
        <dbReference type="SAM" id="Coils"/>
    </source>
</evidence>
<evidence type="ECO:0000259" key="6">
    <source>
        <dbReference type="PROSITE" id="PS50937"/>
    </source>
</evidence>
<dbReference type="STRING" id="1423755.FC40_GL000432"/>
<dbReference type="PANTHER" id="PTHR30204:SF69">
    <property type="entry name" value="MERR-FAMILY TRANSCRIPTIONAL REGULATOR"/>
    <property type="match status" value="1"/>
</dbReference>
<dbReference type="Pfam" id="PF13411">
    <property type="entry name" value="MerR_1"/>
    <property type="match status" value="1"/>
</dbReference>